<accession>A0A848GVK7</accession>
<dbReference type="InterPro" id="IPR052530">
    <property type="entry name" value="NAD(P)H_nitroreductase"/>
</dbReference>
<dbReference type="EC" id="1.-.-.-" evidence="7"/>
<dbReference type="RefSeq" id="WP_169228442.1">
    <property type="nucleotide sequence ID" value="NZ_JABBGC010000004.1"/>
</dbReference>
<evidence type="ECO:0000313" key="10">
    <source>
        <dbReference type="EMBL" id="NML41359.1"/>
    </source>
</evidence>
<dbReference type="Gene3D" id="3.40.109.10">
    <property type="entry name" value="NADH Oxidase"/>
    <property type="match status" value="1"/>
</dbReference>
<dbReference type="PIRSF" id="PIRSF000232">
    <property type="entry name" value="YdjA"/>
    <property type="match status" value="1"/>
</dbReference>
<dbReference type="Pfam" id="PF00881">
    <property type="entry name" value="Nitroreductase"/>
    <property type="match status" value="1"/>
</dbReference>
<dbReference type="SUPFAM" id="SSF55469">
    <property type="entry name" value="FMN-dependent nitroreductase-like"/>
    <property type="match status" value="1"/>
</dbReference>
<dbReference type="AlphaFoldDB" id="A0A848GVK7"/>
<comment type="caution">
    <text evidence="10">The sequence shown here is derived from an EMBL/GenBank/DDBJ whole genome shotgun (WGS) entry which is preliminary data.</text>
</comment>
<name>A0A848GVK7_9BACT</name>
<dbReference type="PANTHER" id="PTHR43821">
    <property type="entry name" value="NAD(P)H NITROREDUCTASE YDJA-RELATED"/>
    <property type="match status" value="1"/>
</dbReference>
<evidence type="ECO:0000256" key="6">
    <source>
        <dbReference type="ARBA" id="ARBA00023027"/>
    </source>
</evidence>
<keyword evidence="6 7" id="KW-0520">NAD</keyword>
<proteinExistence type="inferred from homology"/>
<organism evidence="10 11">
    <name type="scientific">Chitinophaga fulva</name>
    <dbReference type="NCBI Taxonomy" id="2728842"/>
    <lineage>
        <taxon>Bacteria</taxon>
        <taxon>Pseudomonadati</taxon>
        <taxon>Bacteroidota</taxon>
        <taxon>Chitinophagia</taxon>
        <taxon>Chitinophagales</taxon>
        <taxon>Chitinophagaceae</taxon>
        <taxon>Chitinophaga</taxon>
    </lineage>
</organism>
<comment type="similarity">
    <text evidence="1 7">Belongs to the nitroreductase family.</text>
</comment>
<keyword evidence="11" id="KW-1185">Reference proteome</keyword>
<feature type="binding site" description="in other chain" evidence="8">
    <location>
        <begin position="17"/>
        <end position="19"/>
    </location>
    <ligand>
        <name>FMN</name>
        <dbReference type="ChEBI" id="CHEBI:58210"/>
        <note>ligand shared between dimeric partners</note>
    </ligand>
</feature>
<sequence>METNTTASYLEKIIASRRTVKPTSMNGRKIADETVQQLLQMADWAPTHGYTEPWYFVVYGGEKVQQFCTAHADLYKQFTPADKFIAGSYDKLKSQGDLASHVIAICMKRGSNPKIPVVEEIAAVSCAVQNMWLGATSQGIAAYWGSGGMTFHPAMQDYLGLGDADQVLGFFYLGYTDEPAQPGKRLKPLSEKVKWM</sequence>
<keyword evidence="4 7" id="KW-0521">NADP</keyword>
<evidence type="ECO:0000259" key="9">
    <source>
        <dbReference type="Pfam" id="PF00881"/>
    </source>
</evidence>
<dbReference type="InterPro" id="IPR000415">
    <property type="entry name" value="Nitroreductase-like"/>
</dbReference>
<dbReference type="GO" id="GO:0016491">
    <property type="term" value="F:oxidoreductase activity"/>
    <property type="evidence" value="ECO:0007669"/>
    <property type="project" value="UniProtKB-UniRule"/>
</dbReference>
<feature type="binding site" evidence="8">
    <location>
        <position position="48"/>
    </location>
    <ligand>
        <name>FMN</name>
        <dbReference type="ChEBI" id="CHEBI:58210"/>
        <note>ligand shared between dimeric partners</note>
    </ligand>
</feature>
<feature type="binding site" description="in other chain" evidence="8">
    <location>
        <begin position="144"/>
        <end position="146"/>
    </location>
    <ligand>
        <name>FMN</name>
        <dbReference type="ChEBI" id="CHEBI:58210"/>
        <note>ligand shared between dimeric partners</note>
    </ligand>
</feature>
<evidence type="ECO:0000256" key="2">
    <source>
        <dbReference type="ARBA" id="ARBA00022630"/>
    </source>
</evidence>
<comment type="cofactor">
    <cofactor evidence="8">
        <name>FMN</name>
        <dbReference type="ChEBI" id="CHEBI:58210"/>
    </cofactor>
    <text evidence="8">Binds 1 FMN per subunit.</text>
</comment>
<evidence type="ECO:0000256" key="8">
    <source>
        <dbReference type="PIRSR" id="PIRSR000232-1"/>
    </source>
</evidence>
<gene>
    <name evidence="10" type="ORF">HHL17_29475</name>
</gene>
<evidence type="ECO:0000256" key="7">
    <source>
        <dbReference type="PIRNR" id="PIRNR000232"/>
    </source>
</evidence>
<feature type="domain" description="Nitroreductase" evidence="9">
    <location>
        <begin position="14"/>
        <end position="175"/>
    </location>
</feature>
<dbReference type="EMBL" id="JABBGC010000004">
    <property type="protein sequence ID" value="NML41359.1"/>
    <property type="molecule type" value="Genomic_DNA"/>
</dbReference>
<dbReference type="InterPro" id="IPR029479">
    <property type="entry name" value="Nitroreductase"/>
</dbReference>
<keyword evidence="2 7" id="KW-0285">Flavoprotein</keyword>
<protein>
    <recommendedName>
        <fullName evidence="7">Putative NAD(P)H nitroreductase</fullName>
        <ecNumber evidence="7">1.-.-.-</ecNumber>
    </recommendedName>
</protein>
<evidence type="ECO:0000256" key="1">
    <source>
        <dbReference type="ARBA" id="ARBA00007118"/>
    </source>
</evidence>
<dbReference type="CDD" id="cd02135">
    <property type="entry name" value="YdjA-like"/>
    <property type="match status" value="1"/>
</dbReference>
<evidence type="ECO:0000313" key="11">
    <source>
        <dbReference type="Proteomes" id="UP000583266"/>
    </source>
</evidence>
<keyword evidence="5 7" id="KW-0560">Oxidoreductase</keyword>
<dbReference type="Proteomes" id="UP000583266">
    <property type="component" value="Unassembled WGS sequence"/>
</dbReference>
<evidence type="ECO:0000256" key="5">
    <source>
        <dbReference type="ARBA" id="ARBA00023002"/>
    </source>
</evidence>
<reference evidence="10 11" key="1">
    <citation type="submission" date="2020-04" db="EMBL/GenBank/DDBJ databases">
        <title>Chitinophaga sp. G-6-1-13 sp. nov., isolated from soil.</title>
        <authorList>
            <person name="Dahal R.H."/>
            <person name="Chaudhary D.K."/>
        </authorList>
    </citation>
    <scope>NUCLEOTIDE SEQUENCE [LARGE SCALE GENOMIC DNA]</scope>
    <source>
        <strain evidence="10 11">G-6-1-13</strain>
    </source>
</reference>
<evidence type="ECO:0000256" key="4">
    <source>
        <dbReference type="ARBA" id="ARBA00022857"/>
    </source>
</evidence>
<keyword evidence="3 7" id="KW-0288">FMN</keyword>
<dbReference type="InterPro" id="IPR026021">
    <property type="entry name" value="YdjA-like"/>
</dbReference>
<dbReference type="PANTHER" id="PTHR43821:SF1">
    <property type="entry name" value="NAD(P)H NITROREDUCTASE YDJA-RELATED"/>
    <property type="match status" value="1"/>
</dbReference>
<evidence type="ECO:0000256" key="3">
    <source>
        <dbReference type="ARBA" id="ARBA00022643"/>
    </source>
</evidence>